<feature type="region of interest" description="Disordered" evidence="1">
    <location>
        <begin position="26"/>
        <end position="56"/>
    </location>
</feature>
<evidence type="ECO:0000313" key="3">
    <source>
        <dbReference type="Proteomes" id="UP000828390"/>
    </source>
</evidence>
<dbReference type="EMBL" id="JAIWYP010000014">
    <property type="protein sequence ID" value="KAH3710391.1"/>
    <property type="molecule type" value="Genomic_DNA"/>
</dbReference>
<comment type="caution">
    <text evidence="2">The sequence shown here is derived from an EMBL/GenBank/DDBJ whole genome shotgun (WGS) entry which is preliminary data.</text>
</comment>
<reference evidence="2" key="2">
    <citation type="submission" date="2020-11" db="EMBL/GenBank/DDBJ databases">
        <authorList>
            <person name="McCartney M.A."/>
            <person name="Auch B."/>
            <person name="Kono T."/>
            <person name="Mallez S."/>
            <person name="Becker A."/>
            <person name="Gohl D.M."/>
            <person name="Silverstein K.A.T."/>
            <person name="Koren S."/>
            <person name="Bechman K.B."/>
            <person name="Herman A."/>
            <person name="Abrahante J.E."/>
            <person name="Garbe J."/>
        </authorList>
    </citation>
    <scope>NUCLEOTIDE SEQUENCE</scope>
    <source>
        <strain evidence="2">Duluth1</strain>
        <tissue evidence="2">Whole animal</tissue>
    </source>
</reference>
<protein>
    <submittedName>
        <fullName evidence="2">Uncharacterized protein</fullName>
    </submittedName>
</protein>
<organism evidence="2 3">
    <name type="scientific">Dreissena polymorpha</name>
    <name type="common">Zebra mussel</name>
    <name type="synonym">Mytilus polymorpha</name>
    <dbReference type="NCBI Taxonomy" id="45954"/>
    <lineage>
        <taxon>Eukaryota</taxon>
        <taxon>Metazoa</taxon>
        <taxon>Spiralia</taxon>
        <taxon>Lophotrochozoa</taxon>
        <taxon>Mollusca</taxon>
        <taxon>Bivalvia</taxon>
        <taxon>Autobranchia</taxon>
        <taxon>Heteroconchia</taxon>
        <taxon>Euheterodonta</taxon>
        <taxon>Imparidentia</taxon>
        <taxon>Neoheterodontei</taxon>
        <taxon>Myida</taxon>
        <taxon>Dreissenoidea</taxon>
        <taxon>Dreissenidae</taxon>
        <taxon>Dreissena</taxon>
    </lineage>
</organism>
<dbReference type="AlphaFoldDB" id="A0A9D3Z4F8"/>
<gene>
    <name evidence="2" type="ORF">DPMN_069869</name>
</gene>
<evidence type="ECO:0000256" key="1">
    <source>
        <dbReference type="SAM" id="MobiDB-lite"/>
    </source>
</evidence>
<keyword evidence="3" id="KW-1185">Reference proteome</keyword>
<feature type="compositionally biased region" description="Polar residues" evidence="1">
    <location>
        <begin position="37"/>
        <end position="47"/>
    </location>
</feature>
<dbReference type="Proteomes" id="UP000828390">
    <property type="component" value="Unassembled WGS sequence"/>
</dbReference>
<evidence type="ECO:0000313" key="2">
    <source>
        <dbReference type="EMBL" id="KAH3710391.1"/>
    </source>
</evidence>
<accession>A0A9D3Z4F8</accession>
<reference evidence="2" key="1">
    <citation type="journal article" date="2019" name="bioRxiv">
        <title>The Genome of the Zebra Mussel, Dreissena polymorpha: A Resource for Invasive Species Research.</title>
        <authorList>
            <person name="McCartney M.A."/>
            <person name="Auch B."/>
            <person name="Kono T."/>
            <person name="Mallez S."/>
            <person name="Zhang Y."/>
            <person name="Obille A."/>
            <person name="Becker A."/>
            <person name="Abrahante J.E."/>
            <person name="Garbe J."/>
            <person name="Badalamenti J.P."/>
            <person name="Herman A."/>
            <person name="Mangelson H."/>
            <person name="Liachko I."/>
            <person name="Sullivan S."/>
            <person name="Sone E.D."/>
            <person name="Koren S."/>
            <person name="Silverstein K.A.T."/>
            <person name="Beckman K.B."/>
            <person name="Gohl D.M."/>
        </authorList>
    </citation>
    <scope>NUCLEOTIDE SEQUENCE</scope>
    <source>
        <strain evidence="2">Duluth1</strain>
        <tissue evidence="2">Whole animal</tissue>
    </source>
</reference>
<proteinExistence type="predicted"/>
<sequence>MRDDDQQDAENMNMCTSIAAMSKSVSFNQKRRYTPSMAENGSRSSTISPPDKPSPSCCSHCSLYERNALKKRKLGL</sequence>
<name>A0A9D3Z4F8_DREPO</name>